<gene>
    <name evidence="1" type="ORF">UFOPK1894_00841</name>
</gene>
<sequence>MNVSPRLEFLKYRTPADLENYAMAPGGSIYGTSSNSAASAFLRARNRSKTKGLFCVGGSAHPGGGLPLVGISAEIVANCIGKA</sequence>
<evidence type="ECO:0000313" key="1">
    <source>
        <dbReference type="EMBL" id="CAB4619247.1"/>
    </source>
</evidence>
<name>A0A6J6I3X5_9ZZZZ</name>
<organism evidence="1">
    <name type="scientific">freshwater metagenome</name>
    <dbReference type="NCBI Taxonomy" id="449393"/>
    <lineage>
        <taxon>unclassified sequences</taxon>
        <taxon>metagenomes</taxon>
        <taxon>ecological metagenomes</taxon>
    </lineage>
</organism>
<protein>
    <submittedName>
        <fullName evidence="1">Unannotated protein</fullName>
    </submittedName>
</protein>
<accession>A0A6J6I3X5</accession>
<dbReference type="AlphaFoldDB" id="A0A6J6I3X5"/>
<dbReference type="EMBL" id="CAEZVA010000081">
    <property type="protein sequence ID" value="CAB4619247.1"/>
    <property type="molecule type" value="Genomic_DNA"/>
</dbReference>
<proteinExistence type="predicted"/>
<reference evidence="1" key="1">
    <citation type="submission" date="2020-05" db="EMBL/GenBank/DDBJ databases">
        <authorList>
            <person name="Chiriac C."/>
            <person name="Salcher M."/>
            <person name="Ghai R."/>
            <person name="Kavagutti S V."/>
        </authorList>
    </citation>
    <scope>NUCLEOTIDE SEQUENCE</scope>
</reference>